<reference evidence="12" key="1">
    <citation type="submission" date="2023-03" db="EMBL/GenBank/DDBJ databases">
        <title>Mating type loci evolution in Malassezia.</title>
        <authorList>
            <person name="Coelho M.A."/>
        </authorList>
    </citation>
    <scope>NUCLEOTIDE SEQUENCE</scope>
    <source>
        <strain evidence="12">CBS 11721</strain>
    </source>
</reference>
<keyword evidence="4 10" id="KW-0809">Transit peptide</keyword>
<dbReference type="GO" id="GO:0007007">
    <property type="term" value="P:inner mitochondrial membrane organization"/>
    <property type="evidence" value="ECO:0007669"/>
    <property type="project" value="TreeGrafter"/>
</dbReference>
<keyword evidence="8" id="KW-0472">Membrane</keyword>
<protein>
    <recommendedName>
        <fullName evidence="10">Sensitive to high expression protein 9, mitochondrial</fullName>
    </recommendedName>
</protein>
<proteinExistence type="inferred from homology"/>
<keyword evidence="5" id="KW-1133">Transmembrane helix</keyword>
<evidence type="ECO:0000256" key="2">
    <source>
        <dbReference type="ARBA" id="ARBA00022692"/>
    </source>
</evidence>
<evidence type="ECO:0000256" key="9">
    <source>
        <dbReference type="ARBA" id="ARBA00024807"/>
    </source>
</evidence>
<dbReference type="PANTHER" id="PTHR31961:SF3">
    <property type="entry name" value="SENSITIVE TO HIGH EXPRESSION PROTEIN 9, MITOCHONDRIAL"/>
    <property type="match status" value="1"/>
</dbReference>
<dbReference type="PANTHER" id="PTHR31961">
    <property type="entry name" value="SENSITIVE TO HIGH EXPRESSION PROTEIN 9, MITOCHONDRIAL"/>
    <property type="match status" value="1"/>
</dbReference>
<evidence type="ECO:0000256" key="10">
    <source>
        <dbReference type="RuleBase" id="RU364128"/>
    </source>
</evidence>
<dbReference type="Pfam" id="PF05546">
    <property type="entry name" value="She9_MDM33"/>
    <property type="match status" value="1"/>
</dbReference>
<dbReference type="GO" id="GO:0005743">
    <property type="term" value="C:mitochondrial inner membrane"/>
    <property type="evidence" value="ECO:0007669"/>
    <property type="project" value="UniProtKB-SubCell"/>
</dbReference>
<feature type="coiled-coil region" evidence="11">
    <location>
        <begin position="74"/>
        <end position="101"/>
    </location>
</feature>
<evidence type="ECO:0000256" key="5">
    <source>
        <dbReference type="ARBA" id="ARBA00022989"/>
    </source>
</evidence>
<keyword evidence="13" id="KW-1185">Reference proteome</keyword>
<evidence type="ECO:0000313" key="13">
    <source>
        <dbReference type="Proteomes" id="UP001219933"/>
    </source>
</evidence>
<keyword evidence="7 10" id="KW-0496">Mitochondrion</keyword>
<evidence type="ECO:0000256" key="4">
    <source>
        <dbReference type="ARBA" id="ARBA00022946"/>
    </source>
</evidence>
<evidence type="ECO:0000256" key="11">
    <source>
        <dbReference type="SAM" id="Coils"/>
    </source>
</evidence>
<keyword evidence="2" id="KW-0812">Transmembrane</keyword>
<comment type="similarity">
    <text evidence="1 10">Belongs to the SHE9 family.</text>
</comment>
<gene>
    <name evidence="12" type="primary">SHE9</name>
    <name evidence="12" type="ORF">MCUN1_000586</name>
</gene>
<keyword evidence="6 11" id="KW-0175">Coiled coil</keyword>
<dbReference type="AlphaFoldDB" id="A0AAF0ERS4"/>
<comment type="function">
    <text evidence="9">Required for the maintenance of the structure of the mitochondrial inner membrane. Involved in mitochondrial morphology. Causes growth arrest when highly overexpressed.</text>
</comment>
<evidence type="ECO:0000256" key="3">
    <source>
        <dbReference type="ARBA" id="ARBA00022792"/>
    </source>
</evidence>
<name>A0AAF0ERS4_9BASI</name>
<sequence length="321" mass="36363">MGSVLGVRTGIAVLRAPAAARLAGVRYVSSSPKDMFKPIKAYARERVEFYLPVVQSRLKQVSAQWNHFTGYTEIQRLKDLVTEKQNALRVLQEEKKHARQVYVGSVVERTDSQRKTNDLLTRRPSWNDADLAEYTRLLHSEHALAKAEEQNHEAFEQAESKVQKGVDDLMYAVMRRYHEEHIWSDRVRSVSTYASVGLAVLNVLIVEPYKRRRLANVIEERYLSTEEETLNALRSLGTKIDERLDAIQSGVHHKDAQDSSVADQLDRQIVLPAWVSRVQGWVSHVFARIAAVIPVDVQTISTTCGIIGGAIFTWIVTGVFN</sequence>
<dbReference type="EMBL" id="CP119877">
    <property type="protein sequence ID" value="WFD33769.1"/>
    <property type="molecule type" value="Genomic_DNA"/>
</dbReference>
<comment type="subunit">
    <text evidence="10">Homooligomer.</text>
</comment>
<evidence type="ECO:0000256" key="8">
    <source>
        <dbReference type="ARBA" id="ARBA00023136"/>
    </source>
</evidence>
<dbReference type="Proteomes" id="UP001219933">
    <property type="component" value="Chromosome 1"/>
</dbReference>
<evidence type="ECO:0000256" key="7">
    <source>
        <dbReference type="ARBA" id="ARBA00023128"/>
    </source>
</evidence>
<evidence type="ECO:0000313" key="12">
    <source>
        <dbReference type="EMBL" id="WFD33769.1"/>
    </source>
</evidence>
<comment type="subcellular location">
    <subcellularLocation>
        <location evidence="10">Mitochondrion inner membrane</location>
        <topology evidence="10">Multi-pass membrane protein</topology>
    </subcellularLocation>
</comment>
<evidence type="ECO:0000256" key="6">
    <source>
        <dbReference type="ARBA" id="ARBA00023054"/>
    </source>
</evidence>
<keyword evidence="3 10" id="KW-0999">Mitochondrion inner membrane</keyword>
<accession>A0AAF0ERS4</accession>
<organism evidence="12 13">
    <name type="scientific">Malassezia cuniculi</name>
    <dbReference type="NCBI Taxonomy" id="948313"/>
    <lineage>
        <taxon>Eukaryota</taxon>
        <taxon>Fungi</taxon>
        <taxon>Dikarya</taxon>
        <taxon>Basidiomycota</taxon>
        <taxon>Ustilaginomycotina</taxon>
        <taxon>Malasseziomycetes</taxon>
        <taxon>Malasseziales</taxon>
        <taxon>Malasseziaceae</taxon>
        <taxon>Malassezia</taxon>
    </lineage>
</organism>
<evidence type="ECO:0000256" key="1">
    <source>
        <dbReference type="ARBA" id="ARBA00007472"/>
    </source>
</evidence>
<dbReference type="InterPro" id="IPR008839">
    <property type="entry name" value="MDM33_fungi"/>
</dbReference>